<evidence type="ECO:0000259" key="6">
    <source>
        <dbReference type="PROSITE" id="PS51781"/>
    </source>
</evidence>
<comment type="similarity">
    <text evidence="1">Belongs to the peptidase C40 family.</text>
</comment>
<evidence type="ECO:0000313" key="8">
    <source>
        <dbReference type="EMBL" id="HIU52388.1"/>
    </source>
</evidence>
<keyword evidence="4" id="KW-0788">Thiol protease</keyword>
<evidence type="ECO:0000256" key="3">
    <source>
        <dbReference type="ARBA" id="ARBA00022801"/>
    </source>
</evidence>
<accession>A0A9D1SAG1</accession>
<evidence type="ECO:0000313" key="9">
    <source>
        <dbReference type="Proteomes" id="UP000824093"/>
    </source>
</evidence>
<evidence type="ECO:0000256" key="1">
    <source>
        <dbReference type="ARBA" id="ARBA00007074"/>
    </source>
</evidence>
<evidence type="ECO:0000256" key="2">
    <source>
        <dbReference type="ARBA" id="ARBA00022670"/>
    </source>
</evidence>
<dbReference type="PANTHER" id="PTHR47053">
    <property type="entry name" value="MUREIN DD-ENDOPEPTIDASE MEPH-RELATED"/>
    <property type="match status" value="1"/>
</dbReference>
<feature type="domain" description="NlpC/P60" evidence="7">
    <location>
        <begin position="319"/>
        <end position="441"/>
    </location>
</feature>
<dbReference type="EMBL" id="DVNH01000058">
    <property type="protein sequence ID" value="HIU52388.1"/>
    <property type="molecule type" value="Genomic_DNA"/>
</dbReference>
<dbReference type="GO" id="GO:0008234">
    <property type="term" value="F:cysteine-type peptidase activity"/>
    <property type="evidence" value="ECO:0007669"/>
    <property type="project" value="UniProtKB-KW"/>
</dbReference>
<dbReference type="Gene3D" id="2.30.30.40">
    <property type="entry name" value="SH3 Domains"/>
    <property type="match status" value="2"/>
</dbReference>
<name>A0A9D1SAG1_9FIRM</name>
<dbReference type="SUPFAM" id="SSF54001">
    <property type="entry name" value="Cysteine proteinases"/>
    <property type="match status" value="1"/>
</dbReference>
<keyword evidence="2" id="KW-0645">Protease</keyword>
<dbReference type="SUPFAM" id="SSF50044">
    <property type="entry name" value="SH3-domain"/>
    <property type="match status" value="1"/>
</dbReference>
<dbReference type="InterPro" id="IPR051202">
    <property type="entry name" value="Peptidase_C40"/>
</dbReference>
<dbReference type="InterPro" id="IPR000064">
    <property type="entry name" value="NLP_P60_dom"/>
</dbReference>
<dbReference type="Gene3D" id="3.90.1720.10">
    <property type="entry name" value="endopeptidase domain like (from Nostoc punctiforme)"/>
    <property type="match status" value="1"/>
</dbReference>
<dbReference type="PANTHER" id="PTHR47053:SF1">
    <property type="entry name" value="MUREIN DD-ENDOPEPTIDASE MEPH-RELATED"/>
    <property type="match status" value="1"/>
</dbReference>
<dbReference type="PROSITE" id="PS51935">
    <property type="entry name" value="NLPC_P60"/>
    <property type="match status" value="1"/>
</dbReference>
<feature type="compositionally biased region" description="Polar residues" evidence="5">
    <location>
        <begin position="206"/>
        <end position="226"/>
    </location>
</feature>
<keyword evidence="3" id="KW-0378">Hydrolase</keyword>
<dbReference type="InterPro" id="IPR036028">
    <property type="entry name" value="SH3-like_dom_sf"/>
</dbReference>
<evidence type="ECO:0000259" key="7">
    <source>
        <dbReference type="PROSITE" id="PS51935"/>
    </source>
</evidence>
<dbReference type="InterPro" id="IPR003646">
    <property type="entry name" value="SH3-like_bac-type"/>
</dbReference>
<reference evidence="8" key="1">
    <citation type="submission" date="2020-10" db="EMBL/GenBank/DDBJ databases">
        <authorList>
            <person name="Gilroy R."/>
        </authorList>
    </citation>
    <scope>NUCLEOTIDE SEQUENCE</scope>
    <source>
        <strain evidence="8">CHK195-15760</strain>
    </source>
</reference>
<feature type="region of interest" description="Disordered" evidence="5">
    <location>
        <begin position="206"/>
        <end position="237"/>
    </location>
</feature>
<dbReference type="AlphaFoldDB" id="A0A9D1SAG1"/>
<feature type="domain" description="SH3b" evidence="6">
    <location>
        <begin position="234"/>
        <end position="296"/>
    </location>
</feature>
<protein>
    <submittedName>
        <fullName evidence="8">SH3 domain-containing protein</fullName>
    </submittedName>
</protein>
<feature type="domain" description="SH3b" evidence="6">
    <location>
        <begin position="26"/>
        <end position="88"/>
    </location>
</feature>
<dbReference type="InterPro" id="IPR038765">
    <property type="entry name" value="Papain-like_cys_pep_sf"/>
</dbReference>
<dbReference type="PROSITE" id="PS51781">
    <property type="entry name" value="SH3B"/>
    <property type="match status" value="2"/>
</dbReference>
<gene>
    <name evidence="8" type="ORF">IAB70_07275</name>
</gene>
<comment type="caution">
    <text evidence="8">The sequence shown here is derived from an EMBL/GenBank/DDBJ whole genome shotgun (WGS) entry which is preliminary data.</text>
</comment>
<dbReference type="SMART" id="SM00287">
    <property type="entry name" value="SH3b"/>
    <property type="match status" value="2"/>
</dbReference>
<proteinExistence type="inferred from homology"/>
<evidence type="ECO:0000256" key="4">
    <source>
        <dbReference type="ARBA" id="ARBA00022807"/>
    </source>
</evidence>
<feature type="compositionally biased region" description="Low complexity" evidence="5">
    <location>
        <begin position="118"/>
        <end position="133"/>
    </location>
</feature>
<dbReference type="Pfam" id="PF00877">
    <property type="entry name" value="NLPC_P60"/>
    <property type="match status" value="1"/>
</dbReference>
<sequence>MTIKKSYIILFFMILFLGIHIVSNAAQTGVITGETVKMRDGASLEAKLVMLLSVDDEVEVLGKEGDWYHVTFEGTTGYVNANYMKVEGEVEDSEIEPQENAVDNTTVEEPVQNAVTENTGANQNTANNTTTTAEEQEEQETSNFPIEKMIHEEVEVKIIPLIYAETVGILQKDTTVMLTEEINGWGYIYSEEFSGWVRMEKLVDKASNNSEQSTNGSQPNKTNPQDNTEETSSETKAYVNVDSVNVRREASTSSEIVTSVTKNTEVIIVKEENNWCQVRIGDTEGYIAKQYLSDTRINEVTSRSGDFERTKREEKAEVENKAEQVVSYAKNYLGSPYVSGGVDPSGFDCSGYTYYVYKNFGYTLPRTAASQANQGVLVEKTNLQIGDLVFFSQGSKKIGHVGIYIGNNSFIHAVNPQKGVAVTELTDSYYTRNYVTARRIL</sequence>
<dbReference type="GO" id="GO:0006508">
    <property type="term" value="P:proteolysis"/>
    <property type="evidence" value="ECO:0007669"/>
    <property type="project" value="UniProtKB-KW"/>
</dbReference>
<dbReference type="Proteomes" id="UP000824093">
    <property type="component" value="Unassembled WGS sequence"/>
</dbReference>
<organism evidence="8 9">
    <name type="scientific">Candidatus Merdicola faecigallinarum</name>
    <dbReference type="NCBI Taxonomy" id="2840862"/>
    <lineage>
        <taxon>Bacteria</taxon>
        <taxon>Bacillati</taxon>
        <taxon>Bacillota</taxon>
        <taxon>Clostridia</taxon>
        <taxon>Candidatus Merdicola</taxon>
    </lineage>
</organism>
<evidence type="ECO:0000256" key="5">
    <source>
        <dbReference type="SAM" id="MobiDB-lite"/>
    </source>
</evidence>
<reference evidence="8" key="2">
    <citation type="journal article" date="2021" name="PeerJ">
        <title>Extensive microbial diversity within the chicken gut microbiome revealed by metagenomics and culture.</title>
        <authorList>
            <person name="Gilroy R."/>
            <person name="Ravi A."/>
            <person name="Getino M."/>
            <person name="Pursley I."/>
            <person name="Horton D.L."/>
            <person name="Alikhan N.F."/>
            <person name="Baker D."/>
            <person name="Gharbi K."/>
            <person name="Hall N."/>
            <person name="Watson M."/>
            <person name="Adriaenssens E.M."/>
            <person name="Foster-Nyarko E."/>
            <person name="Jarju S."/>
            <person name="Secka A."/>
            <person name="Antonio M."/>
            <person name="Oren A."/>
            <person name="Chaudhuri R.R."/>
            <person name="La Ragione R."/>
            <person name="Hildebrand F."/>
            <person name="Pallen M.J."/>
        </authorList>
    </citation>
    <scope>NUCLEOTIDE SEQUENCE</scope>
    <source>
        <strain evidence="8">CHK195-15760</strain>
    </source>
</reference>
<dbReference type="Pfam" id="PF08239">
    <property type="entry name" value="SH3_3"/>
    <property type="match status" value="2"/>
</dbReference>
<feature type="region of interest" description="Disordered" evidence="5">
    <location>
        <begin position="118"/>
        <end position="141"/>
    </location>
</feature>